<dbReference type="EMBL" id="LK932972">
    <property type="protein sequence ID" value="CDT10061.1"/>
    <property type="molecule type" value="Genomic_DNA"/>
</dbReference>
<evidence type="ECO:0000256" key="3">
    <source>
        <dbReference type="ARBA" id="ARBA00022516"/>
    </source>
</evidence>
<dbReference type="PATRIC" id="fig|1496.1371.peg.1265"/>
<dbReference type="InterPro" id="IPR001882">
    <property type="entry name" value="Biotin_BS"/>
</dbReference>
<gene>
    <name evidence="12" type="primary">accB</name>
    <name evidence="12" type="ORF">BN1095_310058</name>
    <name evidence="11" type="ORF">BN1096_630076</name>
    <name evidence="10" type="ORF">BN1097_620073</name>
    <name evidence="13" type="ORF">KRM00_001357</name>
    <name evidence="14" type="ORF">KRQ00_000090</name>
    <name evidence="17" type="ORF">SAMEA1402366_00348</name>
    <name evidence="16" type="ORF">SAMEA1402399_01181</name>
    <name evidence="15" type="ORF">SAMEA3375112_00847</name>
</gene>
<evidence type="ECO:0000256" key="6">
    <source>
        <dbReference type="ARBA" id="ARBA00023160"/>
    </source>
</evidence>
<evidence type="ECO:0000313" key="12">
    <source>
        <dbReference type="EMBL" id="CDT10061.1"/>
    </source>
</evidence>
<evidence type="ECO:0000313" key="20">
    <source>
        <dbReference type="Proteomes" id="UP000411588"/>
    </source>
</evidence>
<dbReference type="Proteomes" id="UP000878956">
    <property type="component" value="Unassembled WGS sequence"/>
</dbReference>
<evidence type="ECO:0000256" key="4">
    <source>
        <dbReference type="ARBA" id="ARBA00022832"/>
    </source>
</evidence>
<dbReference type="Gene3D" id="2.40.50.100">
    <property type="match status" value="1"/>
</dbReference>
<accession>A0A069AT81</accession>
<evidence type="ECO:0000313" key="15">
    <source>
        <dbReference type="EMBL" id="SJR95938.1"/>
    </source>
</evidence>
<dbReference type="RefSeq" id="WP_003428740.1">
    <property type="nucleotide sequence ID" value="NZ_AP025558.1"/>
</dbReference>
<keyword evidence="5 8" id="KW-0443">Lipid metabolism</keyword>
<dbReference type="NCBIfam" id="TIGR00531">
    <property type="entry name" value="BCCP"/>
    <property type="match status" value="1"/>
</dbReference>
<dbReference type="UniPathway" id="UPA00094"/>
<evidence type="ECO:0000313" key="18">
    <source>
        <dbReference type="Proteomes" id="UP000189137"/>
    </source>
</evidence>
<evidence type="ECO:0000256" key="1">
    <source>
        <dbReference type="ARBA" id="ARBA00005194"/>
    </source>
</evidence>
<dbReference type="InterPro" id="IPR000089">
    <property type="entry name" value="Biotin_lipoyl"/>
</dbReference>
<dbReference type="InterPro" id="IPR050709">
    <property type="entry name" value="Biotin_Carboxyl_Carrier/Decarb"/>
</dbReference>
<dbReference type="PROSITE" id="PS50968">
    <property type="entry name" value="BIOTINYL_LIPOYL"/>
    <property type="match status" value="1"/>
</dbReference>
<dbReference type="Pfam" id="PF00364">
    <property type="entry name" value="Biotin_lipoyl"/>
    <property type="match status" value="1"/>
</dbReference>
<evidence type="ECO:0000313" key="10">
    <source>
        <dbReference type="EMBL" id="CDS87187.1"/>
    </source>
</evidence>
<keyword evidence="3 8" id="KW-0444">Lipid biosynthesis</keyword>
<reference evidence="12" key="1">
    <citation type="submission" date="2014-07" db="EMBL/GenBank/DDBJ databases">
        <authorList>
            <person name="Monot Marc"/>
        </authorList>
    </citation>
    <scope>NUCLEOTIDE SEQUENCE</scope>
    <source>
        <strain evidence="12">7032989</strain>
        <strain evidence="10">7032994</strain>
    </source>
</reference>
<evidence type="ECO:0000313" key="16">
    <source>
        <dbReference type="EMBL" id="VFD30655.1"/>
    </source>
</evidence>
<dbReference type="FunFam" id="2.40.50.100:FF:000003">
    <property type="entry name" value="Acetyl-CoA carboxylase biotin carboxyl carrier protein"/>
    <property type="match status" value="1"/>
</dbReference>
<evidence type="ECO:0000256" key="5">
    <source>
        <dbReference type="ARBA" id="ARBA00023098"/>
    </source>
</evidence>
<dbReference type="EMBL" id="CAAJVP010000001">
    <property type="protein sequence ID" value="VHX93869.1"/>
    <property type="molecule type" value="Genomic_DNA"/>
</dbReference>
<feature type="domain" description="Lipoyl-binding" evidence="9">
    <location>
        <begin position="72"/>
        <end position="148"/>
    </location>
</feature>
<reference evidence="16 20" key="3">
    <citation type="submission" date="2019-02" db="EMBL/GenBank/DDBJ databases">
        <authorList>
            <consortium name="Pathogen Informatics"/>
        </authorList>
    </citation>
    <scope>NUCLEOTIDE SEQUENCE [LARGE SCALE GENOMIC DNA]</scope>
    <source>
        <strain evidence="20">clo34</strain>
        <strain evidence="16">Clo34</strain>
        <strain evidence="19">tl291</strain>
        <strain evidence="17">Tl291</strain>
        <strain evidence="15 18">VRECD0157</strain>
    </source>
</reference>
<keyword evidence="6 8" id="KW-0275">Fatty acid biosynthesis</keyword>
<reference evidence="13" key="4">
    <citation type="submission" date="2021-06" db="EMBL/GenBank/DDBJ databases">
        <authorList>
            <consortium name="NCBI Pathogen Detection Project"/>
        </authorList>
    </citation>
    <scope>NUCLEOTIDE SEQUENCE</scope>
    <source>
        <strain evidence="14">Clostridioides</strain>
        <strain evidence="13">HN1000</strain>
    </source>
</reference>
<dbReference type="GO" id="GO:0003989">
    <property type="term" value="F:acetyl-CoA carboxylase activity"/>
    <property type="evidence" value="ECO:0007669"/>
    <property type="project" value="InterPro"/>
</dbReference>
<dbReference type="EMBL" id="LK932401">
    <property type="protein sequence ID" value="CDS87187.1"/>
    <property type="molecule type" value="Genomic_DNA"/>
</dbReference>
<evidence type="ECO:0000256" key="8">
    <source>
        <dbReference type="RuleBase" id="RU364072"/>
    </source>
</evidence>
<evidence type="ECO:0000313" key="13">
    <source>
        <dbReference type="EMBL" id="HBH1541881.1"/>
    </source>
</evidence>
<dbReference type="Proteomes" id="UP000411588">
    <property type="component" value="Unassembled WGS sequence"/>
</dbReference>
<dbReference type="Proteomes" id="UP000879542">
    <property type="component" value="Unassembled WGS sequence"/>
</dbReference>
<sequence length="150" mass="16530">MNINEIKELLKAIDSTNLEYVKLESSDLRLEVSKKAQSTSSPVLSVQQESVVDLSLEKPVVNDTPVTSNENLSVVVAPLMGTFYDSPSPDADSFVKVGDVVEEGDTLCILEAMKLMNEITSEIKGEIIEVLVSNEELVEYNQPLFKIKPL</sequence>
<dbReference type="EMBL" id="DAEPXK010000010">
    <property type="protein sequence ID" value="HBH1541881.1"/>
    <property type="molecule type" value="Genomic_DNA"/>
</dbReference>
<dbReference type="GO" id="GO:0009317">
    <property type="term" value="C:acetyl-CoA carboxylase complex"/>
    <property type="evidence" value="ECO:0007669"/>
    <property type="project" value="InterPro"/>
</dbReference>
<dbReference type="KEGG" id="pdf:CD630DERM_19390"/>
<dbReference type="Proteomes" id="UP000372533">
    <property type="component" value="Unassembled WGS sequence"/>
</dbReference>
<proteinExistence type="predicted"/>
<dbReference type="EMBL" id="LK932517">
    <property type="protein sequence ID" value="CDS87873.1"/>
    <property type="molecule type" value="Genomic_DNA"/>
</dbReference>
<evidence type="ECO:0000256" key="2">
    <source>
        <dbReference type="ARBA" id="ARBA00017562"/>
    </source>
</evidence>
<dbReference type="PANTHER" id="PTHR45266">
    <property type="entry name" value="OXALOACETATE DECARBOXYLASE ALPHA CHAIN"/>
    <property type="match status" value="1"/>
</dbReference>
<comment type="function">
    <text evidence="8">This protein is a component of the acetyl coenzyme A carboxylase complex; first, biotin carboxylase catalyzes the carboxylation of the carrier protein and then the transcarboxylase transfers the carboxyl group to form malonyl-CoA.</text>
</comment>
<evidence type="ECO:0000256" key="7">
    <source>
        <dbReference type="ARBA" id="ARBA00023267"/>
    </source>
</evidence>
<comment type="pathway">
    <text evidence="1 8">Lipid metabolism; fatty acid biosynthesis.</text>
</comment>
<dbReference type="PROSITE" id="PS00188">
    <property type="entry name" value="BIOTIN"/>
    <property type="match status" value="1"/>
</dbReference>
<evidence type="ECO:0000313" key="14">
    <source>
        <dbReference type="EMBL" id="HBH2618371.1"/>
    </source>
</evidence>
<dbReference type="EMBL" id="CAADAN010000003">
    <property type="protein sequence ID" value="VFD30655.1"/>
    <property type="molecule type" value="Genomic_DNA"/>
</dbReference>
<dbReference type="Proteomes" id="UP000189137">
    <property type="component" value="Unassembled WGS sequence"/>
</dbReference>
<organism evidence="12">
    <name type="scientific">Clostridioides difficile</name>
    <name type="common">Peptoclostridium difficile</name>
    <dbReference type="NCBI Taxonomy" id="1496"/>
    <lineage>
        <taxon>Bacteria</taxon>
        <taxon>Bacillati</taxon>
        <taxon>Bacillota</taxon>
        <taxon>Clostridia</taxon>
        <taxon>Peptostreptococcales</taxon>
        <taxon>Peptostreptococcaceae</taxon>
        <taxon>Clostridioides</taxon>
    </lineage>
</organism>
<dbReference type="PRINTS" id="PR01071">
    <property type="entry name" value="ACOABIOTINCC"/>
</dbReference>
<dbReference type="PANTHER" id="PTHR45266:SF3">
    <property type="entry name" value="OXALOACETATE DECARBOXYLASE ALPHA CHAIN"/>
    <property type="match status" value="1"/>
</dbReference>
<keyword evidence="4 8" id="KW-0276">Fatty acid metabolism</keyword>
<keyword evidence="7 8" id="KW-0092">Biotin</keyword>
<dbReference type="SUPFAM" id="SSF51230">
    <property type="entry name" value="Single hybrid motif"/>
    <property type="match status" value="1"/>
</dbReference>
<dbReference type="OMA" id="EVEYPCK"/>
<evidence type="ECO:0000313" key="17">
    <source>
        <dbReference type="EMBL" id="VHX93869.1"/>
    </source>
</evidence>
<dbReference type="EMBL" id="FUPS01000002">
    <property type="protein sequence ID" value="SJR95938.1"/>
    <property type="molecule type" value="Genomic_DNA"/>
</dbReference>
<dbReference type="AlphaFoldDB" id="A0A069AT81"/>
<dbReference type="CDD" id="cd06850">
    <property type="entry name" value="biotinyl_domain"/>
    <property type="match status" value="1"/>
</dbReference>
<dbReference type="InterPro" id="IPR001249">
    <property type="entry name" value="AcCoA_biotinCC"/>
</dbReference>
<dbReference type="EMBL" id="DAEQIJ010000001">
    <property type="protein sequence ID" value="HBH2618371.1"/>
    <property type="molecule type" value="Genomic_DNA"/>
</dbReference>
<dbReference type="InterPro" id="IPR011053">
    <property type="entry name" value="Single_hybrid_motif"/>
</dbReference>
<dbReference type="GO" id="GO:0006633">
    <property type="term" value="P:fatty acid biosynthetic process"/>
    <property type="evidence" value="ECO:0007669"/>
    <property type="project" value="UniProtKB-UniPathway"/>
</dbReference>
<name>A0A069AT81_CLODI</name>
<protein>
    <recommendedName>
        <fullName evidence="2 8">Biotin carboxyl carrier protein of acetyl-CoA carboxylase</fullName>
    </recommendedName>
</protein>
<dbReference type="GeneID" id="66354324"/>
<evidence type="ECO:0000313" key="19">
    <source>
        <dbReference type="Proteomes" id="UP000372533"/>
    </source>
</evidence>
<reference evidence="13" key="2">
    <citation type="journal article" date="2018" name="Genome Biol.">
        <title>SKESA: strategic k-mer extension for scrupulous assemblies.</title>
        <authorList>
            <person name="Souvorov A."/>
            <person name="Agarwala R."/>
            <person name="Lipman D.J."/>
        </authorList>
    </citation>
    <scope>NUCLEOTIDE SEQUENCE</scope>
    <source>
        <strain evidence="14">Clostridioides</strain>
        <strain evidence="13">HN1000</strain>
    </source>
</reference>
<evidence type="ECO:0000313" key="11">
    <source>
        <dbReference type="EMBL" id="CDS87873.1"/>
    </source>
</evidence>
<evidence type="ECO:0000259" key="9">
    <source>
        <dbReference type="PROSITE" id="PS50968"/>
    </source>
</evidence>